<evidence type="ECO:0000256" key="1">
    <source>
        <dbReference type="ARBA" id="ARBA00022801"/>
    </source>
</evidence>
<dbReference type="PANTHER" id="PTHR21340">
    <property type="entry name" value="DIADENOSINE 5,5-P1,P4-TETRAPHOSPHATE PYROPHOSPHOHYDROLASE MUTT"/>
    <property type="match status" value="1"/>
</dbReference>
<dbReference type="InterPro" id="IPR029033">
    <property type="entry name" value="His_PPase_superfam"/>
</dbReference>
<dbReference type="AlphaFoldDB" id="A0A375HZV6"/>
<dbReference type="PROSITE" id="PS51462">
    <property type="entry name" value="NUDIX"/>
    <property type="match status" value="1"/>
</dbReference>
<dbReference type="PANTHER" id="PTHR21340:SF0">
    <property type="entry name" value="BIS(5'-NUCLEOSYL)-TETRAPHOSPHATASE [ASYMMETRICAL]"/>
    <property type="match status" value="1"/>
</dbReference>
<dbReference type="Pfam" id="PF00300">
    <property type="entry name" value="His_Phos_1"/>
    <property type="match status" value="1"/>
</dbReference>
<dbReference type="Pfam" id="PF00293">
    <property type="entry name" value="NUDIX"/>
    <property type="match status" value="1"/>
</dbReference>
<dbReference type="InterPro" id="IPR013078">
    <property type="entry name" value="His_Pase_superF_clade-1"/>
</dbReference>
<organism evidence="3 4">
    <name type="scientific">Propionibacterium ruminifibrarum</name>
    <dbReference type="NCBI Taxonomy" id="1962131"/>
    <lineage>
        <taxon>Bacteria</taxon>
        <taxon>Bacillati</taxon>
        <taxon>Actinomycetota</taxon>
        <taxon>Actinomycetes</taxon>
        <taxon>Propionibacteriales</taxon>
        <taxon>Propionibacteriaceae</taxon>
        <taxon>Propionibacterium</taxon>
    </lineage>
</organism>
<dbReference type="SUPFAM" id="SSF53254">
    <property type="entry name" value="Phosphoglycerate mutase-like"/>
    <property type="match status" value="1"/>
</dbReference>
<dbReference type="Gene3D" id="3.90.79.10">
    <property type="entry name" value="Nucleoside Triphosphate Pyrophosphohydrolase"/>
    <property type="match status" value="1"/>
</dbReference>
<dbReference type="EMBL" id="OMOH01000003">
    <property type="protein sequence ID" value="SPF68032.1"/>
    <property type="molecule type" value="Genomic_DNA"/>
</dbReference>
<dbReference type="RefSeq" id="WP_119715223.1">
    <property type="nucleotide sequence ID" value="NZ_OMOH01000003.1"/>
</dbReference>
<evidence type="ECO:0000313" key="4">
    <source>
        <dbReference type="Proteomes" id="UP000265962"/>
    </source>
</evidence>
<dbReference type="OrthoDB" id="4287477at2"/>
<gene>
    <name evidence="3" type="ORF">PROPJV5_0989</name>
</gene>
<proteinExistence type="predicted"/>
<dbReference type="InterPro" id="IPR015797">
    <property type="entry name" value="NUDIX_hydrolase-like_dom_sf"/>
</dbReference>
<dbReference type="CDD" id="cd03673">
    <property type="entry name" value="NUDIX_Ap6A_hydrolase"/>
    <property type="match status" value="1"/>
</dbReference>
<evidence type="ECO:0000313" key="3">
    <source>
        <dbReference type="EMBL" id="SPF68032.1"/>
    </source>
</evidence>
<reference evidence="4" key="1">
    <citation type="submission" date="2018-02" db="EMBL/GenBank/DDBJ databases">
        <authorList>
            <person name="Hornung B."/>
        </authorList>
    </citation>
    <scope>NUCLEOTIDE SEQUENCE [LARGE SCALE GENOMIC DNA]</scope>
</reference>
<dbReference type="GO" id="GO:0006167">
    <property type="term" value="P:AMP biosynthetic process"/>
    <property type="evidence" value="ECO:0007669"/>
    <property type="project" value="TreeGrafter"/>
</dbReference>
<keyword evidence="1 3" id="KW-0378">Hydrolase</keyword>
<dbReference type="EC" id="3.-.-.-" evidence="3"/>
<dbReference type="PROSITE" id="PS00893">
    <property type="entry name" value="NUDIX_BOX"/>
    <property type="match status" value="1"/>
</dbReference>
<dbReference type="Gene3D" id="3.40.50.1240">
    <property type="entry name" value="Phosphoglycerate mutase-like"/>
    <property type="match status" value="1"/>
</dbReference>
<name>A0A375HZV6_9ACTN</name>
<dbReference type="SUPFAM" id="SSF55811">
    <property type="entry name" value="Nudix"/>
    <property type="match status" value="1"/>
</dbReference>
<dbReference type="InterPro" id="IPR000086">
    <property type="entry name" value="NUDIX_hydrolase_dom"/>
</dbReference>
<sequence length="301" mass="32360">MTGALEGEPSIWAAGAVVLRVRNGRTQVLIEHVPRYGTWGLPKGHQEPDEPLPVTAVREVAEETGVRVRLSRPLPPLDYMVGHDHKRVHWWLGVAEDETVAPHDDEADEVLWATVGEADALLAHEDERALLARAVEVHGQGPSGVLVLTRHAKASPRKAWKGDDWLRPLAPRGRRQAARLPALFAAYGVNRIITSTSTRCAQTVEPYAEDTGLPPELVALLSEEVADGNGDQVSSFMAELRTGVGADPGTRPVVCGHRPVLPAMQAGLGLGKTPMHPGQSLVLHIGPDGQVLDTESHLAIG</sequence>
<keyword evidence="4" id="KW-1185">Reference proteome</keyword>
<dbReference type="CDD" id="cd07067">
    <property type="entry name" value="HP_PGM_like"/>
    <property type="match status" value="1"/>
</dbReference>
<dbReference type="Proteomes" id="UP000265962">
    <property type="component" value="Unassembled WGS sequence"/>
</dbReference>
<accession>A0A375HZV6</accession>
<dbReference type="InterPro" id="IPR051325">
    <property type="entry name" value="Nudix_hydrolase_domain"/>
</dbReference>
<feature type="domain" description="Nudix hydrolase" evidence="2">
    <location>
        <begin position="9"/>
        <end position="136"/>
    </location>
</feature>
<protein>
    <submittedName>
        <fullName evidence="3">Histidine phosphatase superfamily, clade-1</fullName>
        <ecNumber evidence="3">3.-.-.-</ecNumber>
    </submittedName>
</protein>
<dbReference type="GO" id="GO:0006754">
    <property type="term" value="P:ATP biosynthetic process"/>
    <property type="evidence" value="ECO:0007669"/>
    <property type="project" value="TreeGrafter"/>
</dbReference>
<dbReference type="SMART" id="SM00855">
    <property type="entry name" value="PGAM"/>
    <property type="match status" value="1"/>
</dbReference>
<evidence type="ECO:0000259" key="2">
    <source>
        <dbReference type="PROSITE" id="PS51462"/>
    </source>
</evidence>
<dbReference type="InterPro" id="IPR020084">
    <property type="entry name" value="NUDIX_hydrolase_CS"/>
</dbReference>
<dbReference type="GO" id="GO:0004081">
    <property type="term" value="F:bis(5'-nucleosyl)-tetraphosphatase (asymmetrical) activity"/>
    <property type="evidence" value="ECO:0007669"/>
    <property type="project" value="TreeGrafter"/>
</dbReference>